<evidence type="ECO:0000313" key="3">
    <source>
        <dbReference type="EMBL" id="PIL31226.1"/>
    </source>
</evidence>
<proteinExistence type="predicted"/>
<dbReference type="EMBL" id="AYKW01000012">
    <property type="protein sequence ID" value="PIL31226.1"/>
    <property type="molecule type" value="Genomic_DNA"/>
</dbReference>
<dbReference type="Gene3D" id="3.40.50.11350">
    <property type="match status" value="1"/>
</dbReference>
<keyword evidence="2" id="KW-0472">Membrane</keyword>
<keyword evidence="2" id="KW-1133">Transmembrane helix</keyword>
<evidence type="ECO:0000256" key="2">
    <source>
        <dbReference type="SAM" id="Phobius"/>
    </source>
</evidence>
<reference evidence="3 4" key="1">
    <citation type="journal article" date="2015" name="Sci. Rep.">
        <title>Chromosome-level genome map provides insights into diverse defense mechanisms in the medicinal fungus Ganoderma sinense.</title>
        <authorList>
            <person name="Zhu Y."/>
            <person name="Xu J."/>
            <person name="Sun C."/>
            <person name="Zhou S."/>
            <person name="Xu H."/>
            <person name="Nelson D.R."/>
            <person name="Qian J."/>
            <person name="Song J."/>
            <person name="Luo H."/>
            <person name="Xiang L."/>
            <person name="Li Y."/>
            <person name="Xu Z."/>
            <person name="Ji A."/>
            <person name="Wang L."/>
            <person name="Lu S."/>
            <person name="Hayward A."/>
            <person name="Sun W."/>
            <person name="Li X."/>
            <person name="Schwartz D.C."/>
            <person name="Wang Y."/>
            <person name="Chen S."/>
        </authorList>
    </citation>
    <scope>NUCLEOTIDE SEQUENCE [LARGE SCALE GENOMIC DNA]</scope>
    <source>
        <strain evidence="3 4">ZZ0214-1</strain>
    </source>
</reference>
<dbReference type="CDD" id="cd11296">
    <property type="entry name" value="O-FucT_like"/>
    <property type="match status" value="1"/>
</dbReference>
<dbReference type="STRING" id="1077348.A0A2G8SBT2"/>
<dbReference type="OrthoDB" id="2559662at2759"/>
<protein>
    <submittedName>
        <fullName evidence="3">Uncharacterized protein</fullName>
    </submittedName>
</protein>
<organism evidence="3 4">
    <name type="scientific">Ganoderma sinense ZZ0214-1</name>
    <dbReference type="NCBI Taxonomy" id="1077348"/>
    <lineage>
        <taxon>Eukaryota</taxon>
        <taxon>Fungi</taxon>
        <taxon>Dikarya</taxon>
        <taxon>Basidiomycota</taxon>
        <taxon>Agaricomycotina</taxon>
        <taxon>Agaricomycetes</taxon>
        <taxon>Polyporales</taxon>
        <taxon>Polyporaceae</taxon>
        <taxon>Ganoderma</taxon>
    </lineage>
</organism>
<feature type="transmembrane region" description="Helical" evidence="2">
    <location>
        <begin position="56"/>
        <end position="76"/>
    </location>
</feature>
<name>A0A2G8SBT2_9APHY</name>
<evidence type="ECO:0000313" key="4">
    <source>
        <dbReference type="Proteomes" id="UP000230002"/>
    </source>
</evidence>
<keyword evidence="4" id="KW-1185">Reference proteome</keyword>
<evidence type="ECO:0000256" key="1">
    <source>
        <dbReference type="SAM" id="MobiDB-lite"/>
    </source>
</evidence>
<feature type="region of interest" description="Disordered" evidence="1">
    <location>
        <begin position="1"/>
        <end position="46"/>
    </location>
</feature>
<gene>
    <name evidence="3" type="ORF">GSI_05924</name>
</gene>
<dbReference type="AlphaFoldDB" id="A0A2G8SBT2"/>
<keyword evidence="2" id="KW-0812">Transmembrane</keyword>
<sequence length="502" mass="57314">MLRSLSSRLSGSRPWSPERGGSYDILPTNNSDSRHSHTHRHSSSANPLARCCTRPIIRLLVAGSLFLFTLHFFFGFDYLAAEVSRDLSALNPNRKPPLYTDYYLQELQHPQHNPNLPYPEGGHGRYIWYANHVHGSGWGNAMQEHLFNAYLAHEAGRAFVYNNYTWNDDGSDYTDYNGHLIPSRIPIAALLQGPTAGGSWPSGDPTPRAVVKEYWDKVCPEPHAIVSDELVDAAQVDADEVLRTWVEKLKTLPGCVEITGTQVWSIWIFGSKRILTIWDALKKSPIITRFRWSKLIEDGFMKNRRYFTDTSWLRDFFWSPVYPYDVIPGLLVLHIRRGDFEEHCLHFARWGSQWNGFNQFPELPDQFVPPTPAGRGQFTEEGKDIYLRHCFPDIGQIVARVAEVRATPAGQGLKHIYIMTNGKSLWLDDLKKELAKLGGWDKIASSRDLQLNWEQQFVAQSIDMLIGQRAQVLIGNGFSSLTSNIVMLRMAKDIPPDTNRFW</sequence>
<feature type="compositionally biased region" description="Low complexity" evidence="1">
    <location>
        <begin position="1"/>
        <end position="13"/>
    </location>
</feature>
<accession>A0A2G8SBT2</accession>
<comment type="caution">
    <text evidence="3">The sequence shown here is derived from an EMBL/GenBank/DDBJ whole genome shotgun (WGS) entry which is preliminary data.</text>
</comment>
<dbReference type="Proteomes" id="UP000230002">
    <property type="component" value="Unassembled WGS sequence"/>
</dbReference>